<evidence type="ECO:0000313" key="2">
    <source>
        <dbReference type="EMBL" id="PZR16070.1"/>
    </source>
</evidence>
<proteinExistence type="predicted"/>
<dbReference type="PANTHER" id="PTHR33877">
    <property type="entry name" value="SLL1193 PROTEIN"/>
    <property type="match status" value="1"/>
</dbReference>
<sequence length="181" mass="20984">METLVLNASWQPVARITWQRAITLLFLGKVEIVEEYEDKTIRSVTFEVKMPSVVRFLRMLKRRKPVVRFSRENVFARDHGSCQYCGKKLTRPEATYDHVLPRAQGGGTHWENIVIACVPCNQKKGGRTPDQARMKLKTVPVKPTKLPEGVRLTFAFQKGMPVSWQNWLRDLTYWHGSLEED</sequence>
<comment type="caution">
    <text evidence="2">The sequence shown here is derived from an EMBL/GenBank/DDBJ whole genome shotgun (WGS) entry which is preliminary data.</text>
</comment>
<keyword evidence="2" id="KW-0378">Hydrolase</keyword>
<dbReference type="InterPro" id="IPR052892">
    <property type="entry name" value="NA-targeting_endonuclease"/>
</dbReference>
<dbReference type="Gene3D" id="1.10.30.50">
    <property type="match status" value="1"/>
</dbReference>
<dbReference type="CDD" id="cd00085">
    <property type="entry name" value="HNHc"/>
    <property type="match status" value="1"/>
</dbReference>
<accession>A0A2W5TKG2</accession>
<feature type="domain" description="HNH nuclease" evidence="1">
    <location>
        <begin position="69"/>
        <end position="122"/>
    </location>
</feature>
<keyword evidence="2" id="KW-0540">Nuclease</keyword>
<dbReference type="AlphaFoldDB" id="A0A2W5TKG2"/>
<dbReference type="GO" id="GO:0004519">
    <property type="term" value="F:endonuclease activity"/>
    <property type="evidence" value="ECO:0007669"/>
    <property type="project" value="UniProtKB-KW"/>
</dbReference>
<organism evidence="2 3">
    <name type="scientific">Archangium gephyra</name>
    <dbReference type="NCBI Taxonomy" id="48"/>
    <lineage>
        <taxon>Bacteria</taxon>
        <taxon>Pseudomonadati</taxon>
        <taxon>Myxococcota</taxon>
        <taxon>Myxococcia</taxon>
        <taxon>Myxococcales</taxon>
        <taxon>Cystobacterineae</taxon>
        <taxon>Archangiaceae</taxon>
        <taxon>Archangium</taxon>
    </lineage>
</organism>
<dbReference type="InterPro" id="IPR003615">
    <property type="entry name" value="HNH_nuc"/>
</dbReference>
<dbReference type="SMART" id="SM00507">
    <property type="entry name" value="HNHc"/>
    <property type="match status" value="1"/>
</dbReference>
<gene>
    <name evidence="2" type="ORF">DI536_07180</name>
</gene>
<reference evidence="2 3" key="1">
    <citation type="submission" date="2017-08" db="EMBL/GenBank/DDBJ databases">
        <title>Infants hospitalized years apart are colonized by the same room-sourced microbial strains.</title>
        <authorList>
            <person name="Brooks B."/>
            <person name="Olm M.R."/>
            <person name="Firek B.A."/>
            <person name="Baker R."/>
            <person name="Thomas B.C."/>
            <person name="Morowitz M.J."/>
            <person name="Banfield J.F."/>
        </authorList>
    </citation>
    <scope>NUCLEOTIDE SEQUENCE [LARGE SCALE GENOMIC DNA]</scope>
    <source>
        <strain evidence="2">S2_003_000_R2_14</strain>
    </source>
</reference>
<name>A0A2W5TKG2_9BACT</name>
<dbReference type="Pfam" id="PF14279">
    <property type="entry name" value="HNH_5"/>
    <property type="match status" value="1"/>
</dbReference>
<evidence type="ECO:0000259" key="1">
    <source>
        <dbReference type="SMART" id="SM00507"/>
    </source>
</evidence>
<dbReference type="InterPro" id="IPR029471">
    <property type="entry name" value="HNH_5"/>
</dbReference>
<evidence type="ECO:0000313" key="3">
    <source>
        <dbReference type="Proteomes" id="UP000249061"/>
    </source>
</evidence>
<protein>
    <submittedName>
        <fullName evidence="2">HNH endonuclease</fullName>
    </submittedName>
</protein>
<dbReference type="Proteomes" id="UP000249061">
    <property type="component" value="Unassembled WGS sequence"/>
</dbReference>
<keyword evidence="2" id="KW-0255">Endonuclease</keyword>
<dbReference type="PANTHER" id="PTHR33877:SF2">
    <property type="entry name" value="OS07G0170200 PROTEIN"/>
    <property type="match status" value="1"/>
</dbReference>
<dbReference type="EMBL" id="QFQP01000004">
    <property type="protein sequence ID" value="PZR16070.1"/>
    <property type="molecule type" value="Genomic_DNA"/>
</dbReference>